<organism evidence="1 2">
    <name type="scientific">Madurella fahalii</name>
    <dbReference type="NCBI Taxonomy" id="1157608"/>
    <lineage>
        <taxon>Eukaryota</taxon>
        <taxon>Fungi</taxon>
        <taxon>Dikarya</taxon>
        <taxon>Ascomycota</taxon>
        <taxon>Pezizomycotina</taxon>
        <taxon>Sordariomycetes</taxon>
        <taxon>Sordariomycetidae</taxon>
        <taxon>Sordariales</taxon>
        <taxon>Sordariales incertae sedis</taxon>
        <taxon>Madurella</taxon>
    </lineage>
</organism>
<name>A0ABQ0GT95_9PEZI</name>
<protein>
    <submittedName>
        <fullName evidence="1">Uncharacterized protein</fullName>
    </submittedName>
</protein>
<dbReference type="Proteomes" id="UP001628179">
    <property type="component" value="Unassembled WGS sequence"/>
</dbReference>
<evidence type="ECO:0000313" key="2">
    <source>
        <dbReference type="Proteomes" id="UP001628179"/>
    </source>
</evidence>
<dbReference type="RefSeq" id="XP_070922692.1">
    <property type="nucleotide sequence ID" value="XM_071066591.1"/>
</dbReference>
<evidence type="ECO:0000313" key="1">
    <source>
        <dbReference type="EMBL" id="GAB1320962.1"/>
    </source>
</evidence>
<dbReference type="GeneID" id="98181914"/>
<accession>A0ABQ0GT95</accession>
<keyword evidence="2" id="KW-1185">Reference proteome</keyword>
<gene>
    <name evidence="1" type="ORF">MFIFM68171_11172</name>
</gene>
<sequence length="325" mass="35658">MHSQLYRGWMPECVEDAYTSLATYHAAAPGAKATALHIIEERVNRLIRSQPPDECNVAGLSSGFLVDTPTHLARTQALFVYQLVRLFDGDIRARARAETHIDVLHTWANRMLESARLDCAAAELLSTSPAEQSGMMLLPMSSTTTNDDLFQVRSTPSTDTAAMSHDGNALSLPSNPFLLPPHASTPLLWHAWITAESIRRTYLAATFMQSVYNTLKQGWSICPGGAAFTALNGLWDARSGYAWLEVLQSSLRASTEGGGEGILSKGLSPWALIQSLEGWRVLEAARPEEVDEFTRAVLEISYGVERVEGWCFGHRRGREAGPQGT</sequence>
<reference evidence="1 2" key="1">
    <citation type="submission" date="2024-09" db="EMBL/GenBank/DDBJ databases">
        <title>Itraconazole resistance in Madurella fahalii resulting from another homologue of gene encoding cytochrome P450 14-alpha sterol demethylase (CYP51).</title>
        <authorList>
            <person name="Yoshioka I."/>
            <person name="Fahal A.H."/>
            <person name="Kaneko S."/>
            <person name="Yaguchi T."/>
        </authorList>
    </citation>
    <scope>NUCLEOTIDE SEQUENCE [LARGE SCALE GENOMIC DNA]</scope>
    <source>
        <strain evidence="1 2">IFM 68171</strain>
    </source>
</reference>
<dbReference type="EMBL" id="BAAFSV010000006">
    <property type="protein sequence ID" value="GAB1320962.1"/>
    <property type="molecule type" value="Genomic_DNA"/>
</dbReference>
<proteinExistence type="predicted"/>
<comment type="caution">
    <text evidence="1">The sequence shown here is derived from an EMBL/GenBank/DDBJ whole genome shotgun (WGS) entry which is preliminary data.</text>
</comment>